<dbReference type="Proteomes" id="UP000008333">
    <property type="component" value="Unassembled WGS sequence"/>
</dbReference>
<dbReference type="PROSITE" id="PS00626">
    <property type="entry name" value="RCC1_2"/>
    <property type="match status" value="2"/>
</dbReference>
<dbReference type="InterPro" id="IPR058923">
    <property type="entry name" value="RCC1-like_dom"/>
</dbReference>
<dbReference type="AlphaFoldDB" id="A5K534"/>
<dbReference type="RefSeq" id="XP_001615489.1">
    <property type="nucleotide sequence ID" value="XM_001615439.1"/>
</dbReference>
<dbReference type="FunCoup" id="A5K534">
    <property type="interactions" value="76"/>
</dbReference>
<dbReference type="EMBL" id="AAKM01000005">
    <property type="protein sequence ID" value="EDL45762.1"/>
    <property type="molecule type" value="Genomic_DNA"/>
</dbReference>
<gene>
    <name evidence="5" type="ORF">PVX_092485</name>
</gene>
<dbReference type="STRING" id="126793.A5K534"/>
<feature type="repeat" description="RCC1" evidence="2">
    <location>
        <begin position="120"/>
        <end position="178"/>
    </location>
</feature>
<name>A5K534_PLAVS</name>
<accession>A5K534</accession>
<feature type="domain" description="RCC1-like" evidence="4">
    <location>
        <begin position="71"/>
        <end position="448"/>
    </location>
</feature>
<sequence length="456" mass="51493">MQKIQNAVRRRSRFFKWDVKWYSSKVKVEKKAGERHNDRHDSHDSHDSHKDIPQDSRPDTRVGQERKYNLWRWGCSGEGIFSSVKVGEKNKMPEKVPNFENAKIEKLSAGCDHAAFIVDGRIFTYGLNDKGQLGRSIEEENDQNKSYTLTPREVKTEGNVKFKDVCCGYKHTVAVDVNNNLYSWGWGGNFFKGANGLGHGNKQNLSTPKKVESFKSDDSEFVNICCGDQHSLVLTKNGKVYGCGRGEFGRLGKGNHGDQLFFEEIDFFISNNITVKGISCGHSFSAALSTDGEVYVWGRNDYGQLGIENSIGDLYSHEVYPNKVKYFDMENIKIKFIACGDNHMIACSENNVIFFWGSRAWLEPKAITLSPLYQNSVIKKNIDKIEAGGNTYYYSMLLSDNKLYSWGKYNSSCLALGDKKNHNEPTLVDSKLFNDEIVCDISCGRGRVLAKTLAAD</sequence>
<dbReference type="InterPro" id="IPR051210">
    <property type="entry name" value="Ub_ligase/GEF_domain"/>
</dbReference>
<feature type="repeat" description="RCC1" evidence="2">
    <location>
        <begin position="401"/>
        <end position="454"/>
    </location>
</feature>
<evidence type="ECO:0000313" key="5">
    <source>
        <dbReference type="EMBL" id="EDL45762.1"/>
    </source>
</evidence>
<dbReference type="InterPro" id="IPR009091">
    <property type="entry name" value="RCC1/BLIP-II"/>
</dbReference>
<dbReference type="PRINTS" id="PR00633">
    <property type="entry name" value="RCCNDNSATION"/>
</dbReference>
<feature type="region of interest" description="Disordered" evidence="3">
    <location>
        <begin position="28"/>
        <end position="63"/>
    </location>
</feature>
<dbReference type="PROSITE" id="PS50012">
    <property type="entry name" value="RCC1_3"/>
    <property type="match status" value="5"/>
</dbReference>
<protein>
    <recommendedName>
        <fullName evidence="4">RCC1-like domain-containing protein</fullName>
    </recommendedName>
</protein>
<dbReference type="InterPro" id="IPR000408">
    <property type="entry name" value="Reg_chr_condens"/>
</dbReference>
<keyword evidence="6" id="KW-1185">Reference proteome</keyword>
<dbReference type="Gene3D" id="2.130.10.30">
    <property type="entry name" value="Regulator of chromosome condensation 1/beta-lactamase-inhibitor protein II"/>
    <property type="match status" value="2"/>
</dbReference>
<keyword evidence="1" id="KW-0677">Repeat</keyword>
<evidence type="ECO:0000256" key="3">
    <source>
        <dbReference type="SAM" id="MobiDB-lite"/>
    </source>
</evidence>
<dbReference type="OMA" id="WRWGCSG"/>
<evidence type="ECO:0000313" key="6">
    <source>
        <dbReference type="Proteomes" id="UP000008333"/>
    </source>
</evidence>
<dbReference type="GeneID" id="5474785"/>
<dbReference type="PhylomeDB" id="A5K534"/>
<comment type="caution">
    <text evidence="5">The sequence shown here is derived from an EMBL/GenBank/DDBJ whole genome shotgun (WGS) entry which is preliminary data.</text>
</comment>
<dbReference type="SUPFAM" id="SSF50985">
    <property type="entry name" value="RCC1/BLIP-II"/>
    <property type="match status" value="1"/>
</dbReference>
<evidence type="ECO:0000256" key="2">
    <source>
        <dbReference type="PROSITE-ProRule" id="PRU00235"/>
    </source>
</evidence>
<feature type="repeat" description="RCC1" evidence="2">
    <location>
        <begin position="292"/>
        <end position="350"/>
    </location>
</feature>
<feature type="repeat" description="RCC1" evidence="2">
    <location>
        <begin position="179"/>
        <end position="237"/>
    </location>
</feature>
<dbReference type="Pfam" id="PF25390">
    <property type="entry name" value="WD40_RLD"/>
    <property type="match status" value="1"/>
</dbReference>
<feature type="repeat" description="RCC1" evidence="2">
    <location>
        <begin position="238"/>
        <end position="291"/>
    </location>
</feature>
<proteinExistence type="predicted"/>
<dbReference type="PANTHER" id="PTHR22870">
    <property type="entry name" value="REGULATOR OF CHROMOSOME CONDENSATION"/>
    <property type="match status" value="1"/>
</dbReference>
<dbReference type="SMR" id="A5K534"/>
<dbReference type="VEuPathDB" id="PlasmoDB:PVX_092485"/>
<dbReference type="KEGG" id="pvx:PVX_092485"/>
<organism evidence="5 6">
    <name type="scientific">Plasmodium vivax (strain Salvador I)</name>
    <dbReference type="NCBI Taxonomy" id="126793"/>
    <lineage>
        <taxon>Eukaryota</taxon>
        <taxon>Sar</taxon>
        <taxon>Alveolata</taxon>
        <taxon>Apicomplexa</taxon>
        <taxon>Aconoidasida</taxon>
        <taxon>Haemosporida</taxon>
        <taxon>Plasmodiidae</taxon>
        <taxon>Plasmodium</taxon>
        <taxon>Plasmodium (Plasmodium)</taxon>
    </lineage>
</organism>
<dbReference type="InParanoid" id="A5K534"/>
<dbReference type="PANTHER" id="PTHR22870:SF408">
    <property type="entry name" value="OS09G0560450 PROTEIN"/>
    <property type="match status" value="1"/>
</dbReference>
<evidence type="ECO:0000259" key="4">
    <source>
        <dbReference type="Pfam" id="PF25390"/>
    </source>
</evidence>
<reference evidence="5 6" key="1">
    <citation type="journal article" date="2008" name="Nature">
        <title>Comparative genomics of the neglected human malaria parasite Plasmodium vivax.</title>
        <authorList>
            <person name="Carlton J.M."/>
            <person name="Adams J.H."/>
            <person name="Silva J.C."/>
            <person name="Bidwell S.L."/>
            <person name="Lorenzi H."/>
            <person name="Caler E."/>
            <person name="Crabtree J."/>
            <person name="Angiuoli S.V."/>
            <person name="Merino E.F."/>
            <person name="Amedeo P."/>
            <person name="Cheng Q."/>
            <person name="Coulson R.M."/>
            <person name="Crabb B.S."/>
            <person name="Del Portillo H.A."/>
            <person name="Essien K."/>
            <person name="Feldblyum T.V."/>
            <person name="Fernandez-Becerra C."/>
            <person name="Gilson P.R."/>
            <person name="Gueye A.H."/>
            <person name="Guo X."/>
            <person name="Kang'a S."/>
            <person name="Kooij T.W."/>
            <person name="Korsinczky M."/>
            <person name="Meyer E.V."/>
            <person name="Nene V."/>
            <person name="Paulsen I."/>
            <person name="White O."/>
            <person name="Ralph S.A."/>
            <person name="Ren Q."/>
            <person name="Sargeant T.J."/>
            <person name="Salzberg S.L."/>
            <person name="Stoeckert C.J."/>
            <person name="Sullivan S.A."/>
            <person name="Yamamoto M.M."/>
            <person name="Hoffman S.L."/>
            <person name="Wortman J.R."/>
            <person name="Gardner M.J."/>
            <person name="Galinski M.R."/>
            <person name="Barnwell J.W."/>
            <person name="Fraser-Liggett C.M."/>
        </authorList>
    </citation>
    <scope>NUCLEOTIDE SEQUENCE [LARGE SCALE GENOMIC DNA]</scope>
    <source>
        <strain evidence="5 6">Salvador I</strain>
    </source>
</reference>
<evidence type="ECO:0000256" key="1">
    <source>
        <dbReference type="ARBA" id="ARBA00022737"/>
    </source>
</evidence>